<keyword evidence="6" id="KW-0131">Cell cycle</keyword>
<dbReference type="InterPro" id="IPR036277">
    <property type="entry name" value="SMC_hinge_sf"/>
</dbReference>
<evidence type="ECO:0000256" key="6">
    <source>
        <dbReference type="ARBA" id="ARBA00023306"/>
    </source>
</evidence>
<feature type="compositionally biased region" description="Acidic residues" evidence="9">
    <location>
        <begin position="797"/>
        <end position="813"/>
    </location>
</feature>
<dbReference type="Gene3D" id="1.20.1060.20">
    <property type="match status" value="1"/>
</dbReference>
<dbReference type="OMA" id="HKARCWD"/>
<dbReference type="GO" id="GO:0005634">
    <property type="term" value="C:nucleus"/>
    <property type="evidence" value="ECO:0007669"/>
    <property type="project" value="UniProtKB-SubCell"/>
</dbReference>
<dbReference type="RefSeq" id="XP_020431269.1">
    <property type="nucleotide sequence ID" value="XM_020578805.1"/>
</dbReference>
<feature type="compositionally biased region" description="Acidic residues" evidence="9">
    <location>
        <begin position="869"/>
        <end position="887"/>
    </location>
</feature>
<feature type="coiled-coil region" evidence="8">
    <location>
        <begin position="518"/>
        <end position="545"/>
    </location>
</feature>
<feature type="domain" description="SMC hinge" evidence="10">
    <location>
        <begin position="367"/>
        <end position="483"/>
    </location>
</feature>
<dbReference type="Pfam" id="PF06470">
    <property type="entry name" value="SMC_hinge"/>
    <property type="match status" value="1"/>
</dbReference>
<dbReference type="GO" id="GO:0051301">
    <property type="term" value="P:cell division"/>
    <property type="evidence" value="ECO:0007669"/>
    <property type="project" value="UniProtKB-KW"/>
</dbReference>
<feature type="coiled-coil region" evidence="8">
    <location>
        <begin position="262"/>
        <end position="324"/>
    </location>
</feature>
<dbReference type="AlphaFoldDB" id="D3BHH0"/>
<dbReference type="Pfam" id="PF02463">
    <property type="entry name" value="SMC_N"/>
    <property type="match status" value="2"/>
</dbReference>
<dbReference type="GeneID" id="31363452"/>
<dbReference type="GO" id="GO:0003677">
    <property type="term" value="F:DNA binding"/>
    <property type="evidence" value="ECO:0007669"/>
    <property type="project" value="TreeGrafter"/>
</dbReference>
<dbReference type="InterPro" id="IPR010935">
    <property type="entry name" value="SMC_hinge"/>
</dbReference>
<feature type="compositionally biased region" description="Basic residues" evidence="9">
    <location>
        <begin position="827"/>
        <end position="847"/>
    </location>
</feature>
<keyword evidence="4 8" id="KW-0175">Coiled coil</keyword>
<feature type="region of interest" description="Disordered" evidence="9">
    <location>
        <begin position="792"/>
        <end position="895"/>
    </location>
</feature>
<dbReference type="InterPro" id="IPR003395">
    <property type="entry name" value="RecF/RecN/SMC_N"/>
</dbReference>
<dbReference type="Gene3D" id="3.40.50.300">
    <property type="entry name" value="P-loop containing nucleotide triphosphate hydrolases"/>
    <property type="match status" value="2"/>
</dbReference>
<comment type="similarity">
    <text evidence="7">Belongs to the SMC family.</text>
</comment>
<organism evidence="11 12">
    <name type="scientific">Heterostelium pallidum (strain ATCC 26659 / Pp 5 / PN500)</name>
    <name type="common">Cellular slime mold</name>
    <name type="synonym">Polysphondylium pallidum</name>
    <dbReference type="NCBI Taxonomy" id="670386"/>
    <lineage>
        <taxon>Eukaryota</taxon>
        <taxon>Amoebozoa</taxon>
        <taxon>Evosea</taxon>
        <taxon>Eumycetozoa</taxon>
        <taxon>Dictyostelia</taxon>
        <taxon>Acytosteliales</taxon>
        <taxon>Acytosteliaceae</taxon>
        <taxon>Heterostelium</taxon>
    </lineage>
</organism>
<dbReference type="GO" id="GO:0007062">
    <property type="term" value="P:sister chromatid cohesion"/>
    <property type="evidence" value="ECO:0007669"/>
    <property type="project" value="TreeGrafter"/>
</dbReference>
<keyword evidence="3" id="KW-0498">Mitosis</keyword>
<accession>D3BHH0</accession>
<keyword evidence="5 7" id="KW-0539">Nucleus</keyword>
<dbReference type="EMBL" id="ADBJ01000036">
    <property type="protein sequence ID" value="EFA79147.1"/>
    <property type="molecule type" value="Genomic_DNA"/>
</dbReference>
<dbReference type="FunCoup" id="D3BHH0">
    <property type="interactions" value="698"/>
</dbReference>
<comment type="caution">
    <text evidence="11">The sequence shown here is derived from an EMBL/GenBank/DDBJ whole genome shotgun (WGS) entry which is preliminary data.</text>
</comment>
<evidence type="ECO:0000256" key="3">
    <source>
        <dbReference type="ARBA" id="ARBA00022776"/>
    </source>
</evidence>
<dbReference type="STRING" id="670386.D3BHH0"/>
<reference evidence="11 12" key="1">
    <citation type="journal article" date="2011" name="Genome Res.">
        <title>Phylogeny-wide analysis of social amoeba genomes highlights ancient origins for complex intercellular communication.</title>
        <authorList>
            <person name="Heidel A.J."/>
            <person name="Lawal H.M."/>
            <person name="Felder M."/>
            <person name="Schilde C."/>
            <person name="Helps N.R."/>
            <person name="Tunggal B."/>
            <person name="Rivero F."/>
            <person name="John U."/>
            <person name="Schleicher M."/>
            <person name="Eichinger L."/>
            <person name="Platzer M."/>
            <person name="Noegel A.A."/>
            <person name="Schaap P."/>
            <person name="Gloeckner G."/>
        </authorList>
    </citation>
    <scope>NUCLEOTIDE SEQUENCE [LARGE SCALE GENOMIC DNA]</scope>
    <source>
        <strain evidence="12">ATCC 26659 / Pp 5 / PN500</strain>
    </source>
</reference>
<dbReference type="GO" id="GO:0008278">
    <property type="term" value="C:cohesin complex"/>
    <property type="evidence" value="ECO:0007669"/>
    <property type="project" value="TreeGrafter"/>
</dbReference>
<protein>
    <recommendedName>
        <fullName evidence="7">Structural maintenance of chromosomes protein</fullName>
    </recommendedName>
</protein>
<evidence type="ECO:0000256" key="9">
    <source>
        <dbReference type="SAM" id="MobiDB-lite"/>
    </source>
</evidence>
<sequence length="1217" mass="138979">MVIVSLEVNNFKSYKGHHVIGTFKQFSCIIGPNGSGKSNLMEAIIFVLGYKSSQIRGTNLTDLIFKPMKEKDTTTSDDNNNNDDLMKDSFVKMNYHHKPTDKHHVFTRKIIIQRQKTVNKDGEESEREVAQSQYFIDDTLLKYEEGNPCEDDIALVAIPSRKDPSAVGEAAGISKITHYIERAEKNHSVQLTTIDQLRTELLELERQESVLDNEEIAKKIDLTREQMEQYSAIKLQAGRDTADLKKQVDSLTRQQNIENASLMTMEAKKEDLEKMKSQLLETSEKMKERLEMSTQVANDTAARLDALKEELKNVTGNNKTLLNRQSQLSSELDRIQFIVSEDKTEKNEKDKDKRMNLIIASLKNLMPDVRGRLSDLVEHTQKKYATAAAVAMGKLNDAIVVDTQKTAYTCVEYMKEQLYGTATFLPLDRLNPKALDPKLRQIGGTSKLLIDCLKFDKVIEPAVRYVVGNTLVCDSLNEAKQLAFGNQYQRHKVVTIQGIKITKTGLMSGGLMGVKSKTKLDESKIEELKKQRDSIQQELAEIASKLVSINDIQVMNNQVNEMTLSVNTNRITMAPLQERINRNTKELDTLNKELAKLAPETDKLKQSIGSRKEQINELTFDINAVEEELFKDLSNELGVKNIKEFEEERLSKIQQASTEKMALSQAISRIKNQLEYESSRNLESEIQSLRADLEANQATLDRQIELQEDCQREVSEFESKSKDLNTKVKSLKSTLVDMNTAIKDIKKKISDNNFKRGQIENQTMVGLNEIRQLKKEYHSHLLEAKTENIRIPMTKLEDEDTEMKDVGEGEEGEGQDKEKEKEGGKKKVEKKKKQEKSFAKKSRKRKSTARETEQEEETDNDLSRVYHDSDDEDFDSDNEDDLEDEADNNFGSLVELPPDVMDPEEDEFYEKHIGIPIDFALVEDIVIKSEERLNYQLKEFSHDLHKIKTSMETYNPNLKAYEHSRVVSKQLKDTIQDLESKREVAKQADQAFAKVRKDRTLLFNRAFDSISKKINQIYAELTRDLYPPYLKGSAQLAVEDTAYPFNAGVKYTAIPPNKRYQEMDQLSGGEKSIAALALLFALHQYRPTPFFVLDEVDAAFDNINVLKLVRYVRSKSTEQKKTQFVVISLKEIFYQNSDGLVGVCREPDSTSNTLTCSLEHLPIKDVELLPIKEQSKVDERVLSIRKQKRQSLLPEFIFTSATETSATESSDHPETDF</sequence>
<dbReference type="GO" id="GO:0005524">
    <property type="term" value="F:ATP binding"/>
    <property type="evidence" value="ECO:0007669"/>
    <property type="project" value="InterPro"/>
</dbReference>
<evidence type="ECO:0000313" key="12">
    <source>
        <dbReference type="Proteomes" id="UP000001396"/>
    </source>
</evidence>
<feature type="compositionally biased region" description="Basic and acidic residues" evidence="9">
    <location>
        <begin position="814"/>
        <end position="826"/>
    </location>
</feature>
<evidence type="ECO:0000259" key="10">
    <source>
        <dbReference type="SMART" id="SM00968"/>
    </source>
</evidence>
<evidence type="ECO:0000256" key="8">
    <source>
        <dbReference type="SAM" id="Coils"/>
    </source>
</evidence>
<evidence type="ECO:0000313" key="11">
    <source>
        <dbReference type="EMBL" id="EFA79147.1"/>
    </source>
</evidence>
<dbReference type="SUPFAM" id="SSF52540">
    <property type="entry name" value="P-loop containing nucleoside triphosphate hydrolases"/>
    <property type="match status" value="2"/>
</dbReference>
<dbReference type="Proteomes" id="UP000001396">
    <property type="component" value="Unassembled WGS sequence"/>
</dbReference>
<keyword evidence="12" id="KW-1185">Reference proteome</keyword>
<evidence type="ECO:0000256" key="4">
    <source>
        <dbReference type="ARBA" id="ARBA00023054"/>
    </source>
</evidence>
<dbReference type="PANTHER" id="PTHR18937">
    <property type="entry name" value="STRUCTURAL MAINTENANCE OF CHROMOSOMES SMC FAMILY MEMBER"/>
    <property type="match status" value="1"/>
</dbReference>
<comment type="subcellular location">
    <subcellularLocation>
        <location evidence="1 7">Nucleus</location>
    </subcellularLocation>
</comment>
<dbReference type="SMART" id="SM00968">
    <property type="entry name" value="SMC_hinge"/>
    <property type="match status" value="1"/>
</dbReference>
<feature type="coiled-coil region" evidence="8">
    <location>
        <begin position="180"/>
        <end position="214"/>
    </location>
</feature>
<dbReference type="InterPro" id="IPR024704">
    <property type="entry name" value="SMC"/>
</dbReference>
<dbReference type="PIRSF" id="PIRSF005719">
    <property type="entry name" value="SMC"/>
    <property type="match status" value="1"/>
</dbReference>
<proteinExistence type="inferred from homology"/>
<evidence type="ECO:0000256" key="1">
    <source>
        <dbReference type="ARBA" id="ARBA00004123"/>
    </source>
</evidence>
<feature type="coiled-coil region" evidence="8">
    <location>
        <begin position="653"/>
        <end position="748"/>
    </location>
</feature>
<dbReference type="GO" id="GO:0016887">
    <property type="term" value="F:ATP hydrolysis activity"/>
    <property type="evidence" value="ECO:0007669"/>
    <property type="project" value="InterPro"/>
</dbReference>
<dbReference type="PANTHER" id="PTHR18937:SF12">
    <property type="entry name" value="STRUCTURAL MAINTENANCE OF CHROMOSOMES PROTEIN"/>
    <property type="match status" value="1"/>
</dbReference>
<evidence type="ECO:0000256" key="5">
    <source>
        <dbReference type="ARBA" id="ARBA00023242"/>
    </source>
</evidence>
<dbReference type="InParanoid" id="D3BHH0"/>
<keyword evidence="2" id="KW-0132">Cell division</keyword>
<evidence type="ECO:0000256" key="7">
    <source>
        <dbReference type="PIRNR" id="PIRNR005719"/>
    </source>
</evidence>
<gene>
    <name evidence="11" type="primary">smc1</name>
    <name evidence="11" type="ORF">PPL_07972</name>
</gene>
<dbReference type="SUPFAM" id="SSF75553">
    <property type="entry name" value="Smc hinge domain"/>
    <property type="match status" value="1"/>
</dbReference>
<dbReference type="InterPro" id="IPR027417">
    <property type="entry name" value="P-loop_NTPase"/>
</dbReference>
<evidence type="ECO:0000256" key="2">
    <source>
        <dbReference type="ARBA" id="ARBA00022618"/>
    </source>
</evidence>
<dbReference type="Gene3D" id="3.30.70.1620">
    <property type="match status" value="1"/>
</dbReference>
<name>D3BHH0_HETP5</name>